<dbReference type="EMBL" id="KN824281">
    <property type="protein sequence ID" value="KIM31923.1"/>
    <property type="molecule type" value="Genomic_DNA"/>
</dbReference>
<reference evidence="9" key="2">
    <citation type="submission" date="2015-01" db="EMBL/GenBank/DDBJ databases">
        <title>Evolutionary Origins and Diversification of the Mycorrhizal Mutualists.</title>
        <authorList>
            <consortium name="DOE Joint Genome Institute"/>
            <consortium name="Mycorrhizal Genomics Consortium"/>
            <person name="Kohler A."/>
            <person name="Kuo A."/>
            <person name="Nagy L.G."/>
            <person name="Floudas D."/>
            <person name="Copeland A."/>
            <person name="Barry K.W."/>
            <person name="Cichocki N."/>
            <person name="Veneault-Fourrey C."/>
            <person name="LaButti K."/>
            <person name="Lindquist E.A."/>
            <person name="Lipzen A."/>
            <person name="Lundell T."/>
            <person name="Morin E."/>
            <person name="Murat C."/>
            <person name="Riley R."/>
            <person name="Ohm R."/>
            <person name="Sun H."/>
            <person name="Tunlid A."/>
            <person name="Henrissat B."/>
            <person name="Grigoriev I.V."/>
            <person name="Hibbett D.S."/>
            <person name="Martin F."/>
        </authorList>
    </citation>
    <scope>NUCLEOTIDE SEQUENCE [LARGE SCALE GENOMIC DNA]</scope>
    <source>
        <strain evidence="9">MAFF 305830</strain>
    </source>
</reference>
<evidence type="ECO:0000313" key="9">
    <source>
        <dbReference type="Proteomes" id="UP000054097"/>
    </source>
</evidence>
<feature type="non-terminal residue" evidence="8">
    <location>
        <position position="155"/>
    </location>
</feature>
<feature type="domain" description="WSC" evidence="7">
    <location>
        <begin position="82"/>
        <end position="155"/>
    </location>
</feature>
<evidence type="ECO:0000259" key="7">
    <source>
        <dbReference type="PROSITE" id="PS51212"/>
    </source>
</evidence>
<gene>
    <name evidence="8" type="ORF">M408DRAFT_35016</name>
</gene>
<evidence type="ECO:0000256" key="2">
    <source>
        <dbReference type="ARBA" id="ARBA00022692"/>
    </source>
</evidence>
<evidence type="ECO:0000313" key="8">
    <source>
        <dbReference type="EMBL" id="KIM31923.1"/>
    </source>
</evidence>
<keyword evidence="4" id="KW-1133">Transmembrane helix</keyword>
<dbReference type="STRING" id="933852.A0A0C2X0W5"/>
<dbReference type="OrthoDB" id="5985073at2759"/>
<proteinExistence type="predicted"/>
<protein>
    <recommendedName>
        <fullName evidence="7">WSC domain-containing protein</fullName>
    </recommendedName>
</protein>
<dbReference type="PANTHER" id="PTHR24269">
    <property type="entry name" value="KREMEN PROTEIN"/>
    <property type="match status" value="1"/>
</dbReference>
<name>A0A0C2X0W5_SERVB</name>
<sequence>MTPTECASHCFSEGYPYAGVEADQCFCGATLFASSNSDQCTQACPGDSTLACGAPLRIGVYSISDAASLGSLQPLPTSSTGEWSSIGCYIDDASAPVMEFVVPTISSTALSVDACTEACKGLGHSFAGLEFGSECFCSNNAPTLQADAHDCDMPC</sequence>
<evidence type="ECO:0000256" key="4">
    <source>
        <dbReference type="ARBA" id="ARBA00022989"/>
    </source>
</evidence>
<comment type="subcellular location">
    <subcellularLocation>
        <location evidence="1">Membrane</location>
        <topology evidence="1">Single-pass membrane protein</topology>
    </subcellularLocation>
</comment>
<dbReference type="PANTHER" id="PTHR24269:SF16">
    <property type="entry name" value="PROTEIN SLG1"/>
    <property type="match status" value="1"/>
</dbReference>
<organism evidence="8 9">
    <name type="scientific">Serendipita vermifera MAFF 305830</name>
    <dbReference type="NCBI Taxonomy" id="933852"/>
    <lineage>
        <taxon>Eukaryota</taxon>
        <taxon>Fungi</taxon>
        <taxon>Dikarya</taxon>
        <taxon>Basidiomycota</taxon>
        <taxon>Agaricomycotina</taxon>
        <taxon>Agaricomycetes</taxon>
        <taxon>Sebacinales</taxon>
        <taxon>Serendipitaceae</taxon>
        <taxon>Serendipita</taxon>
    </lineage>
</organism>
<reference evidence="8 9" key="1">
    <citation type="submission" date="2014-04" db="EMBL/GenBank/DDBJ databases">
        <authorList>
            <consortium name="DOE Joint Genome Institute"/>
            <person name="Kuo A."/>
            <person name="Zuccaro A."/>
            <person name="Kohler A."/>
            <person name="Nagy L.G."/>
            <person name="Floudas D."/>
            <person name="Copeland A."/>
            <person name="Barry K.W."/>
            <person name="Cichocki N."/>
            <person name="Veneault-Fourrey C."/>
            <person name="LaButti K."/>
            <person name="Lindquist E.A."/>
            <person name="Lipzen A."/>
            <person name="Lundell T."/>
            <person name="Morin E."/>
            <person name="Murat C."/>
            <person name="Sun H."/>
            <person name="Tunlid A."/>
            <person name="Henrissat B."/>
            <person name="Grigoriev I.V."/>
            <person name="Hibbett D.S."/>
            <person name="Martin F."/>
            <person name="Nordberg H.P."/>
            <person name="Cantor M.N."/>
            <person name="Hua S.X."/>
        </authorList>
    </citation>
    <scope>NUCLEOTIDE SEQUENCE [LARGE SCALE GENOMIC DNA]</scope>
    <source>
        <strain evidence="8 9">MAFF 305830</strain>
    </source>
</reference>
<evidence type="ECO:0000256" key="1">
    <source>
        <dbReference type="ARBA" id="ARBA00004167"/>
    </source>
</evidence>
<keyword evidence="9" id="KW-1185">Reference proteome</keyword>
<dbReference type="SMART" id="SM00321">
    <property type="entry name" value="WSC"/>
    <property type="match status" value="2"/>
</dbReference>
<dbReference type="InterPro" id="IPR051836">
    <property type="entry name" value="Kremen_rcpt"/>
</dbReference>
<dbReference type="HOGENOM" id="CLU_063916_1_1_1"/>
<keyword evidence="5" id="KW-0472">Membrane</keyword>
<dbReference type="Pfam" id="PF01822">
    <property type="entry name" value="WSC"/>
    <property type="match status" value="2"/>
</dbReference>
<dbReference type="AlphaFoldDB" id="A0A0C2X0W5"/>
<keyword evidence="3" id="KW-0732">Signal</keyword>
<dbReference type="InterPro" id="IPR002889">
    <property type="entry name" value="WSC_carb-bd"/>
</dbReference>
<keyword evidence="2" id="KW-0812">Transmembrane</keyword>
<evidence type="ECO:0000256" key="6">
    <source>
        <dbReference type="ARBA" id="ARBA00023180"/>
    </source>
</evidence>
<keyword evidence="6" id="KW-0325">Glycoprotein</keyword>
<feature type="domain" description="WSC" evidence="7">
    <location>
        <begin position="1"/>
        <end position="64"/>
    </location>
</feature>
<dbReference type="PROSITE" id="PS51212">
    <property type="entry name" value="WSC"/>
    <property type="match status" value="2"/>
</dbReference>
<evidence type="ECO:0000256" key="3">
    <source>
        <dbReference type="ARBA" id="ARBA00022729"/>
    </source>
</evidence>
<evidence type="ECO:0000256" key="5">
    <source>
        <dbReference type="ARBA" id="ARBA00023136"/>
    </source>
</evidence>
<dbReference type="GO" id="GO:0005886">
    <property type="term" value="C:plasma membrane"/>
    <property type="evidence" value="ECO:0007669"/>
    <property type="project" value="TreeGrafter"/>
</dbReference>
<accession>A0A0C2X0W5</accession>
<dbReference type="Proteomes" id="UP000054097">
    <property type="component" value="Unassembled WGS sequence"/>
</dbReference>